<accession>A0A7I9VR21</accession>
<dbReference type="Pfam" id="PF14094">
    <property type="entry name" value="DUF4272"/>
    <property type="match status" value="1"/>
</dbReference>
<evidence type="ECO:0000313" key="1">
    <source>
        <dbReference type="EMBL" id="GEJ58872.1"/>
    </source>
</evidence>
<keyword evidence="2" id="KW-1185">Reference proteome</keyword>
<proteinExistence type="predicted"/>
<comment type="caution">
    <text evidence="1">The sequence shown here is derived from an EMBL/GenBank/DDBJ whole genome shotgun (WGS) entry which is preliminary data.</text>
</comment>
<dbReference type="EMBL" id="BJTG01000009">
    <property type="protein sequence ID" value="GEJ58872.1"/>
    <property type="molecule type" value="Genomic_DNA"/>
</dbReference>
<name>A0A7I9VR21_9BACT</name>
<protein>
    <submittedName>
        <fullName evidence="1">Uncharacterized protein</fullName>
    </submittedName>
</protein>
<evidence type="ECO:0000313" key="2">
    <source>
        <dbReference type="Proteomes" id="UP000503640"/>
    </source>
</evidence>
<dbReference type="RefSeq" id="WP_176067822.1">
    <property type="nucleotide sequence ID" value="NZ_BJTG01000009.1"/>
</dbReference>
<dbReference type="Proteomes" id="UP000503640">
    <property type="component" value="Unassembled WGS sequence"/>
</dbReference>
<dbReference type="AlphaFoldDB" id="A0A7I9VR21"/>
<dbReference type="InterPro" id="IPR025368">
    <property type="entry name" value="DUF4272"/>
</dbReference>
<organism evidence="1 2">
    <name type="scientific">Anaeromyxobacter diazotrophicus</name>
    <dbReference type="NCBI Taxonomy" id="2590199"/>
    <lineage>
        <taxon>Bacteria</taxon>
        <taxon>Pseudomonadati</taxon>
        <taxon>Myxococcota</taxon>
        <taxon>Myxococcia</taxon>
        <taxon>Myxococcales</taxon>
        <taxon>Cystobacterineae</taxon>
        <taxon>Anaeromyxobacteraceae</taxon>
        <taxon>Anaeromyxobacter</taxon>
    </lineage>
</organism>
<sequence length="224" mass="24799">MSASPEDVRRATLERLAALGFRDLPAVPLLEGARVRRTLPEVRARMLCIHTALVLAYRGMTRKATQGWVERAGLGLHLSPGERQLVARSDRDLGVRLMHRVEALWALAWAAGRAPALDPLECCSDELATWFPDPRQPQAAPQLELPGLRGEAELIAACDLFRCLEGHAFRSGLLLKPLRPGVRATGYSAMNRRLALEWLLVTDRWDRPDGEPDGGWMLQGVTAT</sequence>
<gene>
    <name evidence="1" type="ORF">AMYX_36130</name>
</gene>
<reference evidence="2" key="1">
    <citation type="journal article" date="2020" name="Appl. Environ. Microbiol.">
        <title>Diazotrophic Anaeromyxobacter Isolates from Soils.</title>
        <authorList>
            <person name="Masuda Y."/>
            <person name="Yamanaka H."/>
            <person name="Xu Z.X."/>
            <person name="Shiratori Y."/>
            <person name="Aono T."/>
            <person name="Amachi S."/>
            <person name="Senoo K."/>
            <person name="Itoh H."/>
        </authorList>
    </citation>
    <scope>NUCLEOTIDE SEQUENCE [LARGE SCALE GENOMIC DNA]</scope>
    <source>
        <strain evidence="2">R267</strain>
    </source>
</reference>